<dbReference type="AlphaFoldDB" id="A0A2H6D1U4"/>
<organism evidence="1 2">
    <name type="scientific">Tetragenococcus halophilus subsp. halophilus</name>
    <dbReference type="NCBI Taxonomy" id="1513897"/>
    <lineage>
        <taxon>Bacteria</taxon>
        <taxon>Bacillati</taxon>
        <taxon>Bacillota</taxon>
        <taxon>Bacilli</taxon>
        <taxon>Lactobacillales</taxon>
        <taxon>Enterococcaceae</taxon>
        <taxon>Tetragenococcus</taxon>
    </lineage>
</organism>
<dbReference type="GO" id="GO:0006415">
    <property type="term" value="P:translational termination"/>
    <property type="evidence" value="ECO:0007669"/>
    <property type="project" value="TreeGrafter"/>
</dbReference>
<sequence>MKNNPKYKPAFERKFKKHYKNMLKGGRYKKEDFEKVYWKLLYDEQLEPRYNDHPLVNRKPERDLHIKPDWLLIYKYDGEFVRFIDTGTHADLFK</sequence>
<comment type="caution">
    <text evidence="1">The sequence shown here is derived from an EMBL/GenBank/DDBJ whole genome shotgun (WGS) entry which is preliminary data.</text>
</comment>
<dbReference type="InterPro" id="IPR035093">
    <property type="entry name" value="RelE/ParE_toxin_dom_sf"/>
</dbReference>
<dbReference type="SMR" id="A0A2H6D1U4"/>
<dbReference type="SUPFAM" id="SSF143011">
    <property type="entry name" value="RelE-like"/>
    <property type="match status" value="1"/>
</dbReference>
<name>A0A2H6D1U4_TETHA</name>
<dbReference type="NCBIfam" id="TIGR02385">
    <property type="entry name" value="RelE_StbE"/>
    <property type="match status" value="1"/>
</dbReference>
<dbReference type="Gene3D" id="3.30.2310.20">
    <property type="entry name" value="RelE-like"/>
    <property type="match status" value="1"/>
</dbReference>
<keyword evidence="2" id="KW-1185">Reference proteome</keyword>
<dbReference type="GO" id="GO:0004521">
    <property type="term" value="F:RNA endonuclease activity"/>
    <property type="evidence" value="ECO:0007669"/>
    <property type="project" value="TreeGrafter"/>
</dbReference>
<dbReference type="PANTHER" id="PTHR40588:SF1">
    <property type="entry name" value="MRNA INTERFERASE TOXIN YAFQ"/>
    <property type="match status" value="1"/>
</dbReference>
<dbReference type="RefSeq" id="WP_014123908.1">
    <property type="nucleotide sequence ID" value="NZ_BDDZ01000054.1"/>
</dbReference>
<evidence type="ECO:0000313" key="2">
    <source>
        <dbReference type="Proteomes" id="UP000236214"/>
    </source>
</evidence>
<dbReference type="EMBL" id="BDEC01000039">
    <property type="protein sequence ID" value="GBD68281.1"/>
    <property type="molecule type" value="Genomic_DNA"/>
</dbReference>
<dbReference type="Pfam" id="PF15738">
    <property type="entry name" value="YafQ_toxin"/>
    <property type="match status" value="1"/>
</dbReference>
<gene>
    <name evidence="1" type="ORF">TEHN7118_1087</name>
</gene>
<dbReference type="GO" id="GO:0006402">
    <property type="term" value="P:mRNA catabolic process"/>
    <property type="evidence" value="ECO:0007669"/>
    <property type="project" value="TreeGrafter"/>
</dbReference>
<dbReference type="InterPro" id="IPR004386">
    <property type="entry name" value="Toxin_YafQ-like"/>
</dbReference>
<proteinExistence type="predicted"/>
<dbReference type="InterPro" id="IPR007712">
    <property type="entry name" value="RelE/ParE_toxin"/>
</dbReference>
<evidence type="ECO:0000313" key="1">
    <source>
        <dbReference type="EMBL" id="GBD68281.1"/>
    </source>
</evidence>
<accession>A0A2H6D1U4</accession>
<reference evidence="1 2" key="1">
    <citation type="submission" date="2016-05" db="EMBL/GenBank/DDBJ databases">
        <title>Whole genome sequencing of Tetragenococcus halophilus subsp. halophilus NISL 7118.</title>
        <authorList>
            <person name="Shiwa Y."/>
            <person name="Nishimura I."/>
            <person name="Yoshikawa H."/>
            <person name="Koyama Y."/>
            <person name="Oguma T."/>
        </authorList>
    </citation>
    <scope>NUCLEOTIDE SEQUENCE [LARGE SCALE GENOMIC DNA]</scope>
    <source>
        <strain evidence="1 2">NISL 7118</strain>
    </source>
</reference>
<dbReference type="Proteomes" id="UP000236214">
    <property type="component" value="Unassembled WGS sequence"/>
</dbReference>
<protein>
    <submittedName>
        <fullName evidence="1">Putative toxin-antitoxin system toxin component</fullName>
    </submittedName>
</protein>
<dbReference type="PANTHER" id="PTHR40588">
    <property type="entry name" value="MRNA INTERFERASE TOXIN YAFQ"/>
    <property type="match status" value="1"/>
</dbReference>